<evidence type="ECO:0000256" key="1">
    <source>
        <dbReference type="SAM" id="MobiDB-lite"/>
    </source>
</evidence>
<dbReference type="GO" id="GO:0030687">
    <property type="term" value="C:preribosome, large subunit precursor"/>
    <property type="evidence" value="ECO:0007669"/>
    <property type="project" value="TreeGrafter"/>
</dbReference>
<feature type="region of interest" description="Disordered" evidence="1">
    <location>
        <begin position="328"/>
        <end position="348"/>
    </location>
</feature>
<dbReference type="InterPro" id="IPR015943">
    <property type="entry name" value="WD40/YVTN_repeat-like_dom_sf"/>
</dbReference>
<organism evidence="2 3">
    <name type="scientific">Ceratina calcarata</name>
    <dbReference type="NCBI Taxonomy" id="156304"/>
    <lineage>
        <taxon>Eukaryota</taxon>
        <taxon>Metazoa</taxon>
        <taxon>Ecdysozoa</taxon>
        <taxon>Arthropoda</taxon>
        <taxon>Hexapoda</taxon>
        <taxon>Insecta</taxon>
        <taxon>Pterygota</taxon>
        <taxon>Neoptera</taxon>
        <taxon>Endopterygota</taxon>
        <taxon>Hymenoptera</taxon>
        <taxon>Apocrita</taxon>
        <taxon>Aculeata</taxon>
        <taxon>Apoidea</taxon>
        <taxon>Anthophila</taxon>
        <taxon>Apidae</taxon>
        <taxon>Ceratina</taxon>
        <taxon>Zadontomerus</taxon>
    </lineage>
</organism>
<proteinExistence type="predicted"/>
<dbReference type="RefSeq" id="XP_017890908.1">
    <property type="nucleotide sequence ID" value="XM_018035419.2"/>
</dbReference>
<dbReference type="SMART" id="SM00320">
    <property type="entry name" value="WD40"/>
    <property type="match status" value="5"/>
</dbReference>
<evidence type="ECO:0000313" key="2">
    <source>
        <dbReference type="Proteomes" id="UP000694925"/>
    </source>
</evidence>
<dbReference type="GO" id="GO:0042273">
    <property type="term" value="P:ribosomal large subunit biogenesis"/>
    <property type="evidence" value="ECO:0007669"/>
    <property type="project" value="InterPro"/>
</dbReference>
<dbReference type="KEGG" id="ccal:108631468"/>
<dbReference type="Pfam" id="PF00400">
    <property type="entry name" value="WD40"/>
    <property type="match status" value="2"/>
</dbReference>
<evidence type="ECO:0000313" key="3">
    <source>
        <dbReference type="RefSeq" id="XP_017890908.1"/>
    </source>
</evidence>
<dbReference type="Gene3D" id="2.130.10.10">
    <property type="entry name" value="YVTN repeat-like/Quinoprotein amine dehydrogenase"/>
    <property type="match status" value="2"/>
</dbReference>
<dbReference type="GeneID" id="108631468"/>
<dbReference type="InterPro" id="IPR036322">
    <property type="entry name" value="WD40_repeat_dom_sf"/>
</dbReference>
<name>A0AAJ7JDP5_9HYME</name>
<dbReference type="Proteomes" id="UP000694925">
    <property type="component" value="Unplaced"/>
</dbReference>
<gene>
    <name evidence="3" type="primary">LOC108631468</name>
</gene>
<reference evidence="3" key="1">
    <citation type="submission" date="2025-08" db="UniProtKB">
        <authorList>
            <consortium name="RefSeq"/>
        </authorList>
    </citation>
    <scope>IDENTIFICATION</scope>
    <source>
        <tissue evidence="3">Whole body</tissue>
    </source>
</reference>
<dbReference type="PANTHER" id="PTHR16038">
    <property type="entry name" value="NOP SEVEN ASSOCIATED PROTEIN 1"/>
    <property type="match status" value="1"/>
</dbReference>
<dbReference type="GO" id="GO:0005730">
    <property type="term" value="C:nucleolus"/>
    <property type="evidence" value="ECO:0007669"/>
    <property type="project" value="InterPro"/>
</dbReference>
<dbReference type="InterPro" id="IPR001680">
    <property type="entry name" value="WD40_rpt"/>
</dbReference>
<accession>A0AAJ7JDP5</accession>
<dbReference type="PANTHER" id="PTHR16038:SF4">
    <property type="entry name" value="WD REPEAT-CONTAINING PROTEIN 74"/>
    <property type="match status" value="1"/>
</dbReference>
<keyword evidence="2" id="KW-1185">Reference proteome</keyword>
<protein>
    <submittedName>
        <fullName evidence="3">WD repeat-containing protein 74</fullName>
    </submittedName>
</protein>
<dbReference type="InterPro" id="IPR037379">
    <property type="entry name" value="WDR74/Nsa1"/>
</dbReference>
<sequence>MSRTDDFDVYVGGKTGTFTGVKMTARDCLTKNVRDWVTVPGKGEVTTVSWGDDDEREILVASGVDGTRSVEVYDTDSSTCTCTFRCDYGRGKIVGISRYDEAILTAVHTGEVKLWRFEERDGFVLGAGANLERMRHSRANKHVIATGGFENQLRLFDLNRQRQIFIEKNLSHDWLQLRVPVWISDIDFLPDTELVATVSRHGHVRLYDPKTQRRPVVNLEMKDEALTTLAVTPRERQIIVGSGKGRMNLVDLRSPAKSLNTYKGFVGGVTGIVCSKTGPYVVSVGLDRHLRVHHVRTKRMLRKIYLTSKLSCVLLRSDFSLPSANDEIEEETVQRSNGNVDTGTEENDSEYDVLFDSMPVIGNETNGTLARGKKRKLVRAKVPREIVFTERSEEEKGVGKRISNSKRIKDQLERV</sequence>
<dbReference type="AlphaFoldDB" id="A0AAJ7JDP5"/>
<dbReference type="SUPFAM" id="SSF50978">
    <property type="entry name" value="WD40 repeat-like"/>
    <property type="match status" value="1"/>
</dbReference>